<evidence type="ECO:0000313" key="2">
    <source>
        <dbReference type="Proteomes" id="UP000434172"/>
    </source>
</evidence>
<organism evidence="1 2">
    <name type="scientific">Colletotrichum asianum</name>
    <dbReference type="NCBI Taxonomy" id="702518"/>
    <lineage>
        <taxon>Eukaryota</taxon>
        <taxon>Fungi</taxon>
        <taxon>Dikarya</taxon>
        <taxon>Ascomycota</taxon>
        <taxon>Pezizomycotina</taxon>
        <taxon>Sordariomycetes</taxon>
        <taxon>Hypocreomycetidae</taxon>
        <taxon>Glomerellales</taxon>
        <taxon>Glomerellaceae</taxon>
        <taxon>Colletotrichum</taxon>
        <taxon>Colletotrichum gloeosporioides species complex</taxon>
    </lineage>
</organism>
<dbReference type="OrthoDB" id="3678990at2759"/>
<dbReference type="Proteomes" id="UP000434172">
    <property type="component" value="Unassembled WGS sequence"/>
</dbReference>
<dbReference type="EMBL" id="WOWK01000039">
    <property type="protein sequence ID" value="KAF0325134.1"/>
    <property type="molecule type" value="Genomic_DNA"/>
</dbReference>
<accession>A0A8H3ZM98</accession>
<reference evidence="1 2" key="1">
    <citation type="submission" date="2019-12" db="EMBL/GenBank/DDBJ databases">
        <title>A genome sequence resource for the geographically widespread anthracnose pathogen Colletotrichum asianum.</title>
        <authorList>
            <person name="Meng Y."/>
        </authorList>
    </citation>
    <scope>NUCLEOTIDE SEQUENCE [LARGE SCALE GENOMIC DNA]</scope>
    <source>
        <strain evidence="1 2">ICMP 18580</strain>
    </source>
</reference>
<comment type="caution">
    <text evidence="1">The sequence shown here is derived from an EMBL/GenBank/DDBJ whole genome shotgun (WGS) entry which is preliminary data.</text>
</comment>
<sequence length="315" mass="36590">MANEPPSLSNLISSYPILSSLTEYVSTLDLFHLALTNRSNHASIFGSSVIFDRLKRSCLCDGRGLARRQNFTGPHRIHYWKLKLKQEPRIDFDEPIEVRLLNLKCDETGALPCVRCGINICEECRDYPRWPNRSIYSFGRPHLNEPCQSYNVMCLCPPCDEKQEKEITGKYLNERCDCNVYSRWICLKCAREFDREAGRYYNEHTEFEGGWAEDDSDEPITKLLHDHQHDRAFWCKCGATVPDETDPRCMWCKRRHRPEVEWWNEATELKSAGTSGNPFYDLGYPNWVTDDDGKYPTPYPKLGYDRPGEDSPAPL</sequence>
<gene>
    <name evidence="1" type="ORF">GQ607_007755</name>
</gene>
<protein>
    <submittedName>
        <fullName evidence="1">Uncharacterized protein</fullName>
    </submittedName>
</protein>
<name>A0A8H3ZM98_9PEZI</name>
<keyword evidence="2" id="KW-1185">Reference proteome</keyword>
<evidence type="ECO:0000313" key="1">
    <source>
        <dbReference type="EMBL" id="KAF0325134.1"/>
    </source>
</evidence>
<dbReference type="AlphaFoldDB" id="A0A8H3ZM98"/>
<proteinExistence type="predicted"/>